<reference evidence="3 4" key="1">
    <citation type="submission" date="2011-10" db="EMBL/GenBank/DDBJ databases">
        <authorList>
            <person name="Genoscope - CEA"/>
        </authorList>
    </citation>
    <scope>NUCLEOTIDE SEQUENCE [LARGE SCALE GENOMIC DNA]</scope>
    <source>
        <strain evidence="3 4">RCC 1105</strain>
    </source>
</reference>
<evidence type="ECO:0000256" key="2">
    <source>
        <dbReference type="SAM" id="Phobius"/>
    </source>
</evidence>
<keyword evidence="2" id="KW-0472">Membrane</keyword>
<evidence type="ECO:0000313" key="3">
    <source>
        <dbReference type="EMBL" id="CCO14311.1"/>
    </source>
</evidence>
<dbReference type="GeneID" id="19018281"/>
<accession>K8E9H5</accession>
<feature type="region of interest" description="Disordered" evidence="1">
    <location>
        <begin position="1"/>
        <end position="55"/>
    </location>
</feature>
<feature type="transmembrane region" description="Helical" evidence="2">
    <location>
        <begin position="194"/>
        <end position="214"/>
    </location>
</feature>
<proteinExistence type="predicted"/>
<gene>
    <name evidence="3" type="ORF">Bathy01g05460</name>
</gene>
<dbReference type="AlphaFoldDB" id="K8E9H5"/>
<protein>
    <submittedName>
        <fullName evidence="3">Uncharacterized protein</fullName>
    </submittedName>
</protein>
<evidence type="ECO:0000313" key="4">
    <source>
        <dbReference type="Proteomes" id="UP000198341"/>
    </source>
</evidence>
<feature type="transmembrane region" description="Helical" evidence="2">
    <location>
        <begin position="123"/>
        <end position="146"/>
    </location>
</feature>
<keyword evidence="2" id="KW-0812">Transmembrane</keyword>
<dbReference type="RefSeq" id="XP_007515432.1">
    <property type="nucleotide sequence ID" value="XM_007515370.1"/>
</dbReference>
<dbReference type="EMBL" id="FO082278">
    <property type="protein sequence ID" value="CCO14311.1"/>
    <property type="molecule type" value="Genomic_DNA"/>
</dbReference>
<feature type="transmembrane region" description="Helical" evidence="2">
    <location>
        <begin position="95"/>
        <end position="111"/>
    </location>
</feature>
<name>K8E9H5_9CHLO</name>
<dbReference type="Proteomes" id="UP000198341">
    <property type="component" value="Chromosome 1"/>
</dbReference>
<evidence type="ECO:0000256" key="1">
    <source>
        <dbReference type="SAM" id="MobiDB-lite"/>
    </source>
</evidence>
<keyword evidence="4" id="KW-1185">Reference proteome</keyword>
<keyword evidence="2" id="KW-1133">Transmembrane helix</keyword>
<organism evidence="3 4">
    <name type="scientific">Bathycoccus prasinos</name>
    <dbReference type="NCBI Taxonomy" id="41875"/>
    <lineage>
        <taxon>Eukaryota</taxon>
        <taxon>Viridiplantae</taxon>
        <taxon>Chlorophyta</taxon>
        <taxon>Mamiellophyceae</taxon>
        <taxon>Mamiellales</taxon>
        <taxon>Bathycoccaceae</taxon>
        <taxon>Bathycoccus</taxon>
    </lineage>
</organism>
<dbReference type="KEGG" id="bpg:Bathy01g05460"/>
<sequence length="244" mass="27389">MRRSQRKKDKEEESDDDGIHSDSDDDVRSKVKRSSARSPSTGIKSPGRATRENSWNREMLTQALNESKKEVVAFNVRVPMCLALTLKHTNTTRKLILSLTAMILSAYIEYIEVSERELHVAYLSSPFLVFLAFEFTVLSTAFVLLLPTTLTEADMEQQKTILDSRVISRLKLPGFAARWAAGVRVALVQLTRALIQDTAVFLALFLLFTGVFVGSEHVKLDAYSSIEEMDDGSGISVTNIERER</sequence>
<feature type="compositionally biased region" description="Basic and acidic residues" evidence="1">
    <location>
        <begin position="17"/>
        <end position="29"/>
    </location>
</feature>